<name>C3YFN7_BRAFL</name>
<dbReference type="InterPro" id="IPR002641">
    <property type="entry name" value="PNPLA_dom"/>
</dbReference>
<dbReference type="Pfam" id="PF01734">
    <property type="entry name" value="Patatin"/>
    <property type="match status" value="1"/>
</dbReference>
<dbReference type="Gene3D" id="3.40.1090.10">
    <property type="entry name" value="Cytosolic phospholipase A2 catalytic domain"/>
    <property type="match status" value="1"/>
</dbReference>
<evidence type="ECO:0000256" key="2">
    <source>
        <dbReference type="ARBA" id="ARBA00022963"/>
    </source>
</evidence>
<dbReference type="AlphaFoldDB" id="C3YFN7"/>
<dbReference type="PANTHER" id="PTHR24185:SF1">
    <property type="entry name" value="CALCIUM-INDEPENDENT PHOSPHOLIPASE A2-GAMMA"/>
    <property type="match status" value="1"/>
</dbReference>
<dbReference type="Gene3D" id="3.40.50.300">
    <property type="entry name" value="P-loop containing nucleotide triphosphate hydrolases"/>
    <property type="match status" value="1"/>
</dbReference>
<dbReference type="InterPro" id="IPR016035">
    <property type="entry name" value="Acyl_Trfase/lysoPLipase"/>
</dbReference>
<dbReference type="CDD" id="cd07199">
    <property type="entry name" value="Pat17_PNPLA8_PNPLA9_like"/>
    <property type="match status" value="1"/>
</dbReference>
<feature type="domain" description="PNPLA" evidence="5">
    <location>
        <begin position="535"/>
        <end position="760"/>
    </location>
</feature>
<gene>
    <name evidence="6" type="ORF">BRAFLDRAFT_101723</name>
</gene>
<accession>C3YFN7</accession>
<protein>
    <recommendedName>
        <fullName evidence="5">PNPLA domain-containing protein</fullName>
    </recommendedName>
</protein>
<organism>
    <name type="scientific">Branchiostoma floridae</name>
    <name type="common">Florida lancelet</name>
    <name type="synonym">Amphioxus</name>
    <dbReference type="NCBI Taxonomy" id="7739"/>
    <lineage>
        <taxon>Eukaryota</taxon>
        <taxon>Metazoa</taxon>
        <taxon>Chordata</taxon>
        <taxon>Cephalochordata</taxon>
        <taxon>Leptocardii</taxon>
        <taxon>Amphioxiformes</taxon>
        <taxon>Branchiostomatidae</taxon>
        <taxon>Branchiostoma</taxon>
    </lineage>
</organism>
<feature type="short sequence motif" description="GXSXG" evidence="4">
    <location>
        <begin position="576"/>
        <end position="580"/>
    </location>
</feature>
<keyword evidence="2 4" id="KW-0442">Lipid degradation</keyword>
<dbReference type="GO" id="GO:0016787">
    <property type="term" value="F:hydrolase activity"/>
    <property type="evidence" value="ECO:0007669"/>
    <property type="project" value="UniProtKB-UniRule"/>
</dbReference>
<dbReference type="PROSITE" id="PS51635">
    <property type="entry name" value="PNPLA"/>
    <property type="match status" value="1"/>
</dbReference>
<proteinExistence type="predicted"/>
<dbReference type="STRING" id="7739.C3YFN7"/>
<feature type="active site" description="Nucleophile" evidence="4">
    <location>
        <position position="578"/>
    </location>
</feature>
<evidence type="ECO:0000259" key="5">
    <source>
        <dbReference type="PROSITE" id="PS51635"/>
    </source>
</evidence>
<evidence type="ECO:0000256" key="3">
    <source>
        <dbReference type="ARBA" id="ARBA00023098"/>
    </source>
</evidence>
<dbReference type="SUPFAM" id="SSF52151">
    <property type="entry name" value="FabD/lysophospholipase-like"/>
    <property type="match status" value="1"/>
</dbReference>
<evidence type="ECO:0000256" key="1">
    <source>
        <dbReference type="ARBA" id="ARBA00022801"/>
    </source>
</evidence>
<keyword evidence="1 4" id="KW-0378">Hydrolase</keyword>
<sequence>MATKTSTSTIETTHKHQINPSDIATKYQLVRLDPGEESGSFLLVNQSLLAERSRSAHTDKRAPVVSFLGSSGAGKSTMVSLLLANSLPSIEGPNIAAESQMEPETDGLWFYPGMQLTKDPKAAASIVIDTEAISAQIPREVAKKLRDEIISPHWLHEVLTQHASKRKLITEGVIPPLLYLISDVVVFVHQNPTHDSSLVDTLVEIGDRAMGGAESTKPALMIIQNKFRASTESSAEDMDVTKQFLHDFDHGKRLSKYYQGVCVLRMPKDDLESTDSLFSQSVTLLKRHLSEMCDRVPGRLTTQAAEIIGLPTIQSEKLFWILVGRLLHKVNETLHDQKQPAQKSILRFTGIPPDITKGILKSLRPRTAGFEAVMAKFFSQQSANSDRNADSSVDGVRKFRQLYPEFAKNALELLVNALALELLDDAEIVSVQDIQVGNFVRGPYNAATKLINEWSPCCADVTGKDGRVCVACLSHDVHVMMSCGHAVCSRDSRYMKGGETAACPLHESTSTTRDAEIQPGVLQLPTPQNVGVRVLSLDGGGVRGLVLTMILQQIEQMAALHSTNLRIHELFDVIVGTSVGAFAACGIGLGGRSPTEGVPLHFKMIARIAGPAAKRSILPNSISKYLGPRFKDPKRVFRTVFGDHLLSKIASNEKNLPATKPDYEESTAAETSLRGKGIRLDGPLMTGLSLPVVGVCAYDVTDQCVTTFSSNDCDLKIADVLTASTAAPTFFPSVVLQYKGKRRRFTDGEIGAKCPAAEAKKLVKKIWPDRGVDLLLSLGCGVRAEEEKTELDDFSDSLPGWLDFMVNITTSAEIIWRDLPKDNDCFVRMNPGLESGIGYFPLDSTEYSRLQSLIKDWLSTEQTQEQLRSVVCMLAAKMYFIQPLRQVTAWRPGQVNHVRIVQRLPRFRFTGEDFRVKVSLGSHELSASALEVPGSEGGELDISLTCPAKPFKLSVALCMLGHETEVAGSPLRVDPTETIYHLARPRGVTKTLI</sequence>
<feature type="short sequence motif" description="GXGXXG" evidence="4">
    <location>
        <begin position="539"/>
        <end position="544"/>
    </location>
</feature>
<comment type="caution">
    <text evidence="4">Lacks conserved residue(s) required for the propagation of feature annotation.</text>
</comment>
<evidence type="ECO:0000313" key="6">
    <source>
        <dbReference type="EMBL" id="EEN61000.1"/>
    </source>
</evidence>
<dbReference type="InterPro" id="IPR027417">
    <property type="entry name" value="P-loop_NTPase"/>
</dbReference>
<evidence type="ECO:0000256" key="4">
    <source>
        <dbReference type="PROSITE-ProRule" id="PRU01161"/>
    </source>
</evidence>
<dbReference type="GO" id="GO:0016042">
    <property type="term" value="P:lipid catabolic process"/>
    <property type="evidence" value="ECO:0007669"/>
    <property type="project" value="UniProtKB-UniRule"/>
</dbReference>
<dbReference type="PANTHER" id="PTHR24185">
    <property type="entry name" value="CALCIUM-INDEPENDENT PHOSPHOLIPASE A2-GAMMA"/>
    <property type="match status" value="1"/>
</dbReference>
<reference evidence="6" key="1">
    <citation type="journal article" date="2008" name="Nature">
        <title>The amphioxus genome and the evolution of the chordate karyotype.</title>
        <authorList>
            <consortium name="US DOE Joint Genome Institute (JGI-PGF)"/>
            <person name="Putnam N.H."/>
            <person name="Butts T."/>
            <person name="Ferrier D.E.K."/>
            <person name="Furlong R.F."/>
            <person name="Hellsten U."/>
            <person name="Kawashima T."/>
            <person name="Robinson-Rechavi M."/>
            <person name="Shoguchi E."/>
            <person name="Terry A."/>
            <person name="Yu J.-K."/>
            <person name="Benito-Gutierrez E.L."/>
            <person name="Dubchak I."/>
            <person name="Garcia-Fernandez J."/>
            <person name="Gibson-Brown J.J."/>
            <person name="Grigoriev I.V."/>
            <person name="Horton A.C."/>
            <person name="de Jong P.J."/>
            <person name="Jurka J."/>
            <person name="Kapitonov V.V."/>
            <person name="Kohara Y."/>
            <person name="Kuroki Y."/>
            <person name="Lindquist E."/>
            <person name="Lucas S."/>
            <person name="Osoegawa K."/>
            <person name="Pennacchio L.A."/>
            <person name="Salamov A.A."/>
            <person name="Satou Y."/>
            <person name="Sauka-Spengler T."/>
            <person name="Schmutz J."/>
            <person name="Shin-I T."/>
            <person name="Toyoda A."/>
            <person name="Bronner-Fraser M."/>
            <person name="Fujiyama A."/>
            <person name="Holland L.Z."/>
            <person name="Holland P.W.H."/>
            <person name="Satoh N."/>
            <person name="Rokhsar D.S."/>
        </authorList>
    </citation>
    <scope>NUCLEOTIDE SEQUENCE [LARGE SCALE GENOMIC DNA]</scope>
    <source>
        <strain evidence="6">S238N-H82</strain>
        <tissue evidence="6">Testes</tissue>
    </source>
</reference>
<keyword evidence="3 4" id="KW-0443">Lipid metabolism</keyword>
<dbReference type="EMBL" id="GG666509">
    <property type="protein sequence ID" value="EEN61000.1"/>
    <property type="molecule type" value="Genomic_DNA"/>
</dbReference>
<dbReference type="InParanoid" id="C3YFN7"/>
<feature type="active site" description="Proton acceptor" evidence="4">
    <location>
        <position position="747"/>
    </location>
</feature>
<dbReference type="eggNOG" id="KOG4231">
    <property type="taxonomic scope" value="Eukaryota"/>
</dbReference>